<dbReference type="Proteomes" id="UP000066624">
    <property type="component" value="Chromosome"/>
</dbReference>
<dbReference type="AlphaFoldDB" id="A0A0K0XZN8"/>
<name>A0A0K0XZN8_9GAMM</name>
<dbReference type="Pfam" id="PF13229">
    <property type="entry name" value="Beta_helix"/>
    <property type="match status" value="1"/>
</dbReference>
<feature type="domain" description="Right handed beta helix" evidence="1">
    <location>
        <begin position="130"/>
        <end position="234"/>
    </location>
</feature>
<dbReference type="EMBL" id="CP012154">
    <property type="protein sequence ID" value="AKS43149.1"/>
    <property type="molecule type" value="Genomic_DNA"/>
</dbReference>
<dbReference type="InterPro" id="IPR039448">
    <property type="entry name" value="Beta_helix"/>
</dbReference>
<dbReference type="InterPro" id="IPR011050">
    <property type="entry name" value="Pectin_lyase_fold/virulence"/>
</dbReference>
<reference evidence="2 3" key="1">
    <citation type="submission" date="2015-07" db="EMBL/GenBank/DDBJ databases">
        <authorList>
            <person name="Noorani M."/>
        </authorList>
    </citation>
    <scope>NUCLEOTIDE SEQUENCE [LARGE SCALE GENOMIC DNA]</scope>
    <source>
        <strain evidence="2 3">KCTC 42284</strain>
    </source>
</reference>
<dbReference type="SUPFAM" id="SSF51126">
    <property type="entry name" value="Pectin lyase-like"/>
    <property type="match status" value="1"/>
</dbReference>
<dbReference type="SMART" id="SM00710">
    <property type="entry name" value="PbH1"/>
    <property type="match status" value="4"/>
</dbReference>
<dbReference type="InterPro" id="IPR006626">
    <property type="entry name" value="PbH1"/>
</dbReference>
<evidence type="ECO:0000313" key="3">
    <source>
        <dbReference type="Proteomes" id="UP000066624"/>
    </source>
</evidence>
<accession>A0A0K0XZN8</accession>
<dbReference type="OrthoDB" id="6029529at2"/>
<organism evidence="2 3">
    <name type="scientific">Wenzhouxiangella marina</name>
    <dbReference type="NCBI Taxonomy" id="1579979"/>
    <lineage>
        <taxon>Bacteria</taxon>
        <taxon>Pseudomonadati</taxon>
        <taxon>Pseudomonadota</taxon>
        <taxon>Gammaproteobacteria</taxon>
        <taxon>Chromatiales</taxon>
        <taxon>Wenzhouxiangellaceae</taxon>
        <taxon>Wenzhouxiangella</taxon>
    </lineage>
</organism>
<protein>
    <recommendedName>
        <fullName evidence="1">Right handed beta helix domain-containing protein</fullName>
    </recommendedName>
</protein>
<dbReference type="RefSeq" id="WP_049726656.1">
    <property type="nucleotide sequence ID" value="NZ_CP012154.1"/>
</dbReference>
<evidence type="ECO:0000313" key="2">
    <source>
        <dbReference type="EMBL" id="AKS43149.1"/>
    </source>
</evidence>
<gene>
    <name evidence="2" type="ORF">WM2015_2792</name>
</gene>
<dbReference type="InterPro" id="IPR012334">
    <property type="entry name" value="Pectin_lyas_fold"/>
</dbReference>
<dbReference type="Gene3D" id="2.160.20.10">
    <property type="entry name" value="Single-stranded right-handed beta-helix, Pectin lyase-like"/>
    <property type="match status" value="1"/>
</dbReference>
<dbReference type="KEGG" id="wma:WM2015_2792"/>
<sequence>MHRLFRSIPVFLLLATQTAPAFDCQILKAFPAEIDRPGKYCLDQSHELALGGGDAAILILANDVELDLRGHTLRNPAFEGGSCNAEWLGEPSIGVHVFEARNVLVHNGALRCFDTGVQLSQSRCGDCNQGNQVRNMRIHQSAYAGIFAEGDFGVYADNHIVDTGAREDRDGRGLYVGGEGNTIRNNDVQLVRNAGAGIATGNGNNNLVVENRVQNARIGFYLYLGSEVRYRDNLTAAVQQAYAGTATDLGNND</sequence>
<evidence type="ECO:0000259" key="1">
    <source>
        <dbReference type="Pfam" id="PF13229"/>
    </source>
</evidence>
<proteinExistence type="predicted"/>
<keyword evidence="3" id="KW-1185">Reference proteome</keyword>
<dbReference type="STRING" id="1579979.WM2015_2792"/>